<dbReference type="AlphaFoldDB" id="A0A6J4JLR7"/>
<reference evidence="2" key="1">
    <citation type="submission" date="2020-02" db="EMBL/GenBank/DDBJ databases">
        <authorList>
            <person name="Meier V. D."/>
        </authorList>
    </citation>
    <scope>NUCLEOTIDE SEQUENCE</scope>
    <source>
        <strain evidence="2">AVDCRST_MAG56</strain>
    </source>
</reference>
<gene>
    <name evidence="2" type="ORF">AVDCRST_MAG56-3783</name>
</gene>
<accession>A0A6J4JLR7</accession>
<proteinExistence type="predicted"/>
<feature type="compositionally biased region" description="Low complexity" evidence="1">
    <location>
        <begin position="53"/>
        <end position="65"/>
    </location>
</feature>
<feature type="region of interest" description="Disordered" evidence="1">
    <location>
        <begin position="1"/>
        <end position="108"/>
    </location>
</feature>
<feature type="non-terminal residue" evidence="2">
    <location>
        <position position="108"/>
    </location>
</feature>
<evidence type="ECO:0000256" key="1">
    <source>
        <dbReference type="SAM" id="MobiDB-lite"/>
    </source>
</evidence>
<feature type="compositionally biased region" description="Basic and acidic residues" evidence="1">
    <location>
        <begin position="33"/>
        <end position="48"/>
    </location>
</feature>
<protein>
    <submittedName>
        <fullName evidence="2">Nucleoid-associated protein YaaK</fullName>
    </submittedName>
</protein>
<evidence type="ECO:0000313" key="2">
    <source>
        <dbReference type="EMBL" id="CAA9281751.1"/>
    </source>
</evidence>
<feature type="non-terminal residue" evidence="2">
    <location>
        <position position="1"/>
    </location>
</feature>
<dbReference type="EMBL" id="CADCTQ010000321">
    <property type="protein sequence ID" value="CAA9281751.1"/>
    <property type="molecule type" value="Genomic_DNA"/>
</dbReference>
<organism evidence="2">
    <name type="scientific">uncultured Cytophagales bacterium</name>
    <dbReference type="NCBI Taxonomy" id="158755"/>
    <lineage>
        <taxon>Bacteria</taxon>
        <taxon>Pseudomonadati</taxon>
        <taxon>Bacteroidota</taxon>
        <taxon>Sphingobacteriia</taxon>
        <taxon>Sphingobacteriales</taxon>
        <taxon>environmental samples</taxon>
    </lineage>
</organism>
<name>A0A6J4JLR7_9SPHI</name>
<sequence length="108" mass="11950">VEYVWPHQRHAGQTQRSPGQPGARAGFGRGRRRPGESHRQRRPPDHQARNRQRPAQARRQGNAARPGGGGRQQGPGGGRRQSQGRTQKSDPGLHAQHSGARPQRTRLV</sequence>
<feature type="compositionally biased region" description="Gly residues" evidence="1">
    <location>
        <begin position="66"/>
        <end position="79"/>
    </location>
</feature>